<sequence>MKKGITILISILVILVIIGFGGYYALTPNEPIDISSKGKVITADEILKGSFIKSGNVYTNPLRITGTIAIDDEEFKDIVYTIAKNKNITELENIYTEIVGDKIKFISPYKIMGINSQVEVNLIPSIENGNLKLTLTNAKVGKININNKVLSKVLEKNMNKVPFTIKDNIIIIEKQQISPMTLKKIIIEDDRIIVDLQIKINNLINFINTYDFKINDL</sequence>
<proteinExistence type="predicted"/>
<gene>
    <name evidence="2" type="ORF">CRIB_1584</name>
</gene>
<protein>
    <submittedName>
        <fullName evidence="2">Uncharacterized protein</fullName>
    </submittedName>
</protein>
<name>A0A1V1I1T7_9FIRM</name>
<dbReference type="EMBL" id="LN555523">
    <property type="protein sequence ID" value="CED94191.1"/>
    <property type="molecule type" value="Genomic_DNA"/>
</dbReference>
<keyword evidence="3" id="KW-1185">Reference proteome</keyword>
<accession>A0A1V1I1T7</accession>
<dbReference type="AlphaFoldDB" id="A0A1V1I1T7"/>
<keyword evidence="1" id="KW-0812">Transmembrane</keyword>
<dbReference type="GeneID" id="82205618"/>
<keyword evidence="1" id="KW-0472">Membrane</keyword>
<evidence type="ECO:0000313" key="2">
    <source>
        <dbReference type="EMBL" id="CED94191.1"/>
    </source>
</evidence>
<dbReference type="Proteomes" id="UP000245622">
    <property type="component" value="Chromosome 1"/>
</dbReference>
<keyword evidence="1" id="KW-1133">Transmembrane helix</keyword>
<dbReference type="RefSeq" id="WP_180701732.1">
    <property type="nucleotide sequence ID" value="NZ_CAJUCR010000009.1"/>
</dbReference>
<reference evidence="2 3" key="1">
    <citation type="submission" date="2014-04" db="EMBL/GenBank/DDBJ databases">
        <authorList>
            <person name="Hornung B.V."/>
        </authorList>
    </citation>
    <scope>NUCLEOTIDE SEQUENCE [LARGE SCALE GENOMIC DNA]</scope>
    <source>
        <strain evidence="2 3">CRIB</strain>
    </source>
</reference>
<organism evidence="2 3">
    <name type="scientific">Romboutsia ilealis</name>
    <dbReference type="NCBI Taxonomy" id="1115758"/>
    <lineage>
        <taxon>Bacteria</taxon>
        <taxon>Bacillati</taxon>
        <taxon>Bacillota</taxon>
        <taxon>Clostridia</taxon>
        <taxon>Peptostreptococcales</taxon>
        <taxon>Peptostreptococcaceae</taxon>
        <taxon>Romboutsia</taxon>
    </lineage>
</organism>
<feature type="transmembrane region" description="Helical" evidence="1">
    <location>
        <begin position="7"/>
        <end position="26"/>
    </location>
</feature>
<dbReference type="KEGG" id="ril:CRIB_1584"/>
<evidence type="ECO:0000313" key="3">
    <source>
        <dbReference type="Proteomes" id="UP000245622"/>
    </source>
</evidence>
<evidence type="ECO:0000256" key="1">
    <source>
        <dbReference type="SAM" id="Phobius"/>
    </source>
</evidence>